<dbReference type="Pfam" id="PF01494">
    <property type="entry name" value="FAD_binding_3"/>
    <property type="match status" value="1"/>
</dbReference>
<evidence type="ECO:0000259" key="3">
    <source>
        <dbReference type="Pfam" id="PF01494"/>
    </source>
</evidence>
<name>A0ABV9E9B9_9ACTN</name>
<dbReference type="InterPro" id="IPR036188">
    <property type="entry name" value="FAD/NAD-bd_sf"/>
</dbReference>
<dbReference type="EMBL" id="JBHSFN010000003">
    <property type="protein sequence ID" value="MFC4585903.1"/>
    <property type="molecule type" value="Genomic_DNA"/>
</dbReference>
<dbReference type="PANTHER" id="PTHR43476">
    <property type="entry name" value="3-(3-HYDROXY-PHENYL)PROPIONATE/3-HYDROXYCINNAMIC ACID HYDROXYLASE"/>
    <property type="match status" value="1"/>
</dbReference>
<accession>A0ABV9E9B9</accession>
<keyword evidence="5" id="KW-1185">Reference proteome</keyword>
<evidence type="ECO:0000256" key="1">
    <source>
        <dbReference type="ARBA" id="ARBA00023002"/>
    </source>
</evidence>
<comment type="caution">
    <text evidence="4">The sequence shown here is derived from an EMBL/GenBank/DDBJ whole genome shotgun (WGS) entry which is preliminary data.</text>
</comment>
<evidence type="ECO:0000256" key="2">
    <source>
        <dbReference type="SAM" id="MobiDB-lite"/>
    </source>
</evidence>
<dbReference type="PRINTS" id="PR00420">
    <property type="entry name" value="RNGMNOXGNASE"/>
</dbReference>
<dbReference type="NCBIfam" id="NF004834">
    <property type="entry name" value="PRK06185.1-3"/>
    <property type="match status" value="1"/>
</dbReference>
<dbReference type="Gene3D" id="3.50.50.60">
    <property type="entry name" value="FAD/NAD(P)-binding domain"/>
    <property type="match status" value="2"/>
</dbReference>
<sequence>MPTTCVAIAGGGPAGAMLALLLARAGVEVTLLEKHADFLRNFRGDTIHPSTLEVLDELGLSGEFHELSHRKAYDLSMWTDDGMVQVASLKELDTKYPYIAFVPQWDFLNLITSAAGRYPNFRLVMEAEVDGVIREGNSVRGLRYRDRDGEHELRALLTVGADGRGSDVRRSAGLVPVEQGAPMDAVWFRLPREPDDPPDTFLRVSIGHLMVAINRETYWQLAYIIPKGGFETLKAGGVEGLRSSVAQLLPFLAGRTASLTGFEQVSVLQVMLNRLRRWHRPGLLLIGDAAHAMSPVFGVGINLAVQDAVAAANVLAGPLLAGEVPETLLRRIQRRRTVPTMITQYAQRIVQDLLIRPALRGTSRSLRVPVNPAGLPLLGAMARRFIGFGVLPEHVRSPVAARHDRRAASPPGGSSQEVDNGVGYRGPVQ</sequence>
<reference evidence="5" key="1">
    <citation type="journal article" date="2019" name="Int. J. Syst. Evol. Microbiol.">
        <title>The Global Catalogue of Microorganisms (GCM) 10K type strain sequencing project: providing services to taxonomists for standard genome sequencing and annotation.</title>
        <authorList>
            <consortium name="The Broad Institute Genomics Platform"/>
            <consortium name="The Broad Institute Genome Sequencing Center for Infectious Disease"/>
            <person name="Wu L."/>
            <person name="Ma J."/>
        </authorList>
    </citation>
    <scope>NUCLEOTIDE SEQUENCE [LARGE SCALE GENOMIC DNA]</scope>
    <source>
        <strain evidence="5">CCUG 49560</strain>
    </source>
</reference>
<dbReference type="Proteomes" id="UP001595891">
    <property type="component" value="Unassembled WGS sequence"/>
</dbReference>
<feature type="region of interest" description="Disordered" evidence="2">
    <location>
        <begin position="401"/>
        <end position="429"/>
    </location>
</feature>
<evidence type="ECO:0000313" key="5">
    <source>
        <dbReference type="Proteomes" id="UP001595891"/>
    </source>
</evidence>
<proteinExistence type="predicted"/>
<dbReference type="RefSeq" id="WP_262841114.1">
    <property type="nucleotide sequence ID" value="NZ_JANZYP010000004.1"/>
</dbReference>
<feature type="domain" description="FAD-binding" evidence="3">
    <location>
        <begin position="4"/>
        <end position="336"/>
    </location>
</feature>
<organism evidence="4 5">
    <name type="scientific">Sphaerisporangium corydalis</name>
    <dbReference type="NCBI Taxonomy" id="1441875"/>
    <lineage>
        <taxon>Bacteria</taxon>
        <taxon>Bacillati</taxon>
        <taxon>Actinomycetota</taxon>
        <taxon>Actinomycetes</taxon>
        <taxon>Streptosporangiales</taxon>
        <taxon>Streptosporangiaceae</taxon>
        <taxon>Sphaerisporangium</taxon>
    </lineage>
</organism>
<keyword evidence="1" id="KW-0560">Oxidoreductase</keyword>
<dbReference type="InterPro" id="IPR050631">
    <property type="entry name" value="PheA/TfdB_FAD_monoxygenase"/>
</dbReference>
<dbReference type="PANTHER" id="PTHR43476:SF5">
    <property type="entry name" value="FAD-DEPENDENT MONOOXYGENASE"/>
    <property type="match status" value="1"/>
</dbReference>
<protein>
    <submittedName>
        <fullName evidence="4">FAD-dependent oxidoreductase</fullName>
    </submittedName>
</protein>
<gene>
    <name evidence="4" type="ORF">ACFO8L_07460</name>
</gene>
<dbReference type="InterPro" id="IPR002938">
    <property type="entry name" value="FAD-bd"/>
</dbReference>
<dbReference type="SUPFAM" id="SSF51905">
    <property type="entry name" value="FAD/NAD(P)-binding domain"/>
    <property type="match status" value="1"/>
</dbReference>
<evidence type="ECO:0000313" key="4">
    <source>
        <dbReference type="EMBL" id="MFC4585903.1"/>
    </source>
</evidence>